<reference evidence="2" key="1">
    <citation type="submission" date="2016-01" db="EMBL/GenBank/DDBJ databases">
        <title>Reference transcriptome for the parasite Schistocephalus solidus: insights into the molecular evolution of parasitism.</title>
        <authorList>
            <person name="Hebert F.O."/>
            <person name="Grambauer S."/>
            <person name="Barber I."/>
            <person name="Landry C.R."/>
            <person name="Aubin-Horth N."/>
        </authorList>
    </citation>
    <scope>NUCLEOTIDE SEQUENCE</scope>
</reference>
<accession>A0A0X3NZW4</accession>
<keyword evidence="1" id="KW-1133">Transmembrane helix</keyword>
<gene>
    <name evidence="2" type="ORF">TR87242</name>
</gene>
<dbReference type="EMBL" id="GEEE01017941">
    <property type="protein sequence ID" value="JAP45284.1"/>
    <property type="molecule type" value="Transcribed_RNA"/>
</dbReference>
<proteinExistence type="predicted"/>
<dbReference type="AlphaFoldDB" id="A0A0X3NZW4"/>
<evidence type="ECO:0000313" key="2">
    <source>
        <dbReference type="EMBL" id="JAP45284.1"/>
    </source>
</evidence>
<feature type="transmembrane region" description="Helical" evidence="1">
    <location>
        <begin position="88"/>
        <end position="109"/>
    </location>
</feature>
<keyword evidence="1" id="KW-0812">Transmembrane</keyword>
<sequence>MRGGEGCQTEMHSNFLGCTYFYAASLKDRGLPDLYVSGVKLLFPDCSFSSCFASHRICIDISDARFLAEGGSRKEAERFRDSSTERRIHSVIFFFGSACFYAVLTLVQFPSIHHRHL</sequence>
<protein>
    <submittedName>
        <fullName evidence="2">Uncharacterized protein</fullName>
    </submittedName>
</protein>
<evidence type="ECO:0000256" key="1">
    <source>
        <dbReference type="SAM" id="Phobius"/>
    </source>
</evidence>
<name>A0A0X3NZW4_SCHSO</name>
<organism evidence="2">
    <name type="scientific">Schistocephalus solidus</name>
    <name type="common">Tapeworm</name>
    <dbReference type="NCBI Taxonomy" id="70667"/>
    <lineage>
        <taxon>Eukaryota</taxon>
        <taxon>Metazoa</taxon>
        <taxon>Spiralia</taxon>
        <taxon>Lophotrochozoa</taxon>
        <taxon>Platyhelminthes</taxon>
        <taxon>Cestoda</taxon>
        <taxon>Eucestoda</taxon>
        <taxon>Diphyllobothriidea</taxon>
        <taxon>Diphyllobothriidae</taxon>
        <taxon>Schistocephalus</taxon>
    </lineage>
</organism>
<keyword evidence="1" id="KW-0472">Membrane</keyword>